<evidence type="ECO:0000313" key="3">
    <source>
        <dbReference type="Proteomes" id="UP000499080"/>
    </source>
</evidence>
<proteinExistence type="predicted"/>
<dbReference type="OrthoDB" id="25402at2759"/>
<name>A0A4Y2A7B8_ARAVE</name>
<sequence>MDRNNLGALYLVNVCNHSFPIEAEEEMPPSLCASKHSLPHRRNGSLTVQRYRDDILRLFAVYYAAAIWVNSFFMENNARLHSPHLVDDFL</sequence>
<evidence type="ECO:0000256" key="1">
    <source>
        <dbReference type="SAM" id="Phobius"/>
    </source>
</evidence>
<keyword evidence="1" id="KW-1133">Transmembrane helix</keyword>
<comment type="caution">
    <text evidence="2">The sequence shown here is derived from an EMBL/GenBank/DDBJ whole genome shotgun (WGS) entry which is preliminary data.</text>
</comment>
<keyword evidence="1" id="KW-0472">Membrane</keyword>
<dbReference type="Proteomes" id="UP000499080">
    <property type="component" value="Unassembled WGS sequence"/>
</dbReference>
<feature type="transmembrane region" description="Helical" evidence="1">
    <location>
        <begin position="55"/>
        <end position="73"/>
    </location>
</feature>
<dbReference type="AlphaFoldDB" id="A0A4Y2A7B8"/>
<keyword evidence="1" id="KW-0812">Transmembrane</keyword>
<keyword evidence="3" id="KW-1185">Reference proteome</keyword>
<gene>
    <name evidence="2" type="ORF">AVEN_194526_1</name>
</gene>
<dbReference type="EMBL" id="BGPR01000007">
    <property type="protein sequence ID" value="GBL75309.1"/>
    <property type="molecule type" value="Genomic_DNA"/>
</dbReference>
<organism evidence="2 3">
    <name type="scientific">Araneus ventricosus</name>
    <name type="common">Orbweaver spider</name>
    <name type="synonym">Epeira ventricosa</name>
    <dbReference type="NCBI Taxonomy" id="182803"/>
    <lineage>
        <taxon>Eukaryota</taxon>
        <taxon>Metazoa</taxon>
        <taxon>Ecdysozoa</taxon>
        <taxon>Arthropoda</taxon>
        <taxon>Chelicerata</taxon>
        <taxon>Arachnida</taxon>
        <taxon>Araneae</taxon>
        <taxon>Araneomorphae</taxon>
        <taxon>Entelegynae</taxon>
        <taxon>Araneoidea</taxon>
        <taxon>Araneidae</taxon>
        <taxon>Araneus</taxon>
    </lineage>
</organism>
<protein>
    <submittedName>
        <fullName evidence="2">Uncharacterized protein</fullName>
    </submittedName>
</protein>
<evidence type="ECO:0000313" key="2">
    <source>
        <dbReference type="EMBL" id="GBL75309.1"/>
    </source>
</evidence>
<accession>A0A4Y2A7B8</accession>
<reference evidence="2 3" key="1">
    <citation type="journal article" date="2019" name="Sci. Rep.">
        <title>Orb-weaving spider Araneus ventricosus genome elucidates the spidroin gene catalogue.</title>
        <authorList>
            <person name="Kono N."/>
            <person name="Nakamura H."/>
            <person name="Ohtoshi R."/>
            <person name="Moran D.A.P."/>
            <person name="Shinohara A."/>
            <person name="Yoshida Y."/>
            <person name="Fujiwara M."/>
            <person name="Mori M."/>
            <person name="Tomita M."/>
            <person name="Arakawa K."/>
        </authorList>
    </citation>
    <scope>NUCLEOTIDE SEQUENCE [LARGE SCALE GENOMIC DNA]</scope>
</reference>